<keyword evidence="2 6" id="KW-0547">Nucleotide-binding</keyword>
<feature type="domain" description="SMC hinge" evidence="7">
    <location>
        <begin position="516"/>
        <end position="631"/>
    </location>
</feature>
<proteinExistence type="inferred from homology"/>
<comment type="subcellular location">
    <subcellularLocation>
        <location evidence="6">Cytoplasm</location>
    </subcellularLocation>
</comment>
<keyword evidence="3 6" id="KW-0067">ATP-binding</keyword>
<reference evidence="8" key="2">
    <citation type="journal article" date="2021" name="PeerJ">
        <title>Extensive microbial diversity within the chicken gut microbiome revealed by metagenomics and culture.</title>
        <authorList>
            <person name="Gilroy R."/>
            <person name="Ravi A."/>
            <person name="Getino M."/>
            <person name="Pursley I."/>
            <person name="Horton D.L."/>
            <person name="Alikhan N.F."/>
            <person name="Baker D."/>
            <person name="Gharbi K."/>
            <person name="Hall N."/>
            <person name="Watson M."/>
            <person name="Adriaenssens E.M."/>
            <person name="Foster-Nyarko E."/>
            <person name="Jarju S."/>
            <person name="Secka A."/>
            <person name="Antonio M."/>
            <person name="Oren A."/>
            <person name="Chaudhuri R.R."/>
            <person name="La Ragione R."/>
            <person name="Hildebrand F."/>
            <person name="Pallen M.J."/>
        </authorList>
    </citation>
    <scope>NUCLEOTIDE SEQUENCE</scope>
    <source>
        <strain evidence="8">CHK152-2871</strain>
    </source>
</reference>
<keyword evidence="5 6" id="KW-0238">DNA-binding</keyword>
<keyword evidence="4 6" id="KW-0175">Coiled coil</keyword>
<feature type="binding site" evidence="6">
    <location>
        <begin position="32"/>
        <end position="39"/>
    </location>
    <ligand>
        <name>ATP</name>
        <dbReference type="ChEBI" id="CHEBI:30616"/>
    </ligand>
</feature>
<dbReference type="GO" id="GO:0003677">
    <property type="term" value="F:DNA binding"/>
    <property type="evidence" value="ECO:0007669"/>
    <property type="project" value="UniProtKB-UniRule"/>
</dbReference>
<reference evidence="8" key="1">
    <citation type="submission" date="2020-10" db="EMBL/GenBank/DDBJ databases">
        <authorList>
            <person name="Gilroy R."/>
        </authorList>
    </citation>
    <scope>NUCLEOTIDE SEQUENCE</scope>
    <source>
        <strain evidence="8">CHK152-2871</strain>
    </source>
</reference>
<dbReference type="SUPFAM" id="SSF75553">
    <property type="entry name" value="Smc hinge domain"/>
    <property type="match status" value="1"/>
</dbReference>
<dbReference type="Proteomes" id="UP000886865">
    <property type="component" value="Unassembled WGS sequence"/>
</dbReference>
<dbReference type="Pfam" id="PF02463">
    <property type="entry name" value="SMC_N"/>
    <property type="match status" value="1"/>
</dbReference>
<feature type="coiled-coil region" evidence="6">
    <location>
        <begin position="670"/>
        <end position="704"/>
    </location>
</feature>
<comment type="domain">
    <text evidence="6">Contains large globular domains required for ATP hydrolysis at each terminus and a third globular domain forming a flexible hinge near the middle of the molecule. These domains are separated by coiled-coil structures.</text>
</comment>
<dbReference type="Gene3D" id="3.40.50.300">
    <property type="entry name" value="P-loop containing nucleotide triphosphate hydrolases"/>
    <property type="match status" value="2"/>
</dbReference>
<evidence type="ECO:0000313" key="8">
    <source>
        <dbReference type="EMBL" id="HIS73951.1"/>
    </source>
</evidence>
<comment type="function">
    <text evidence="6">Required for chromosome condensation and partitioning.</text>
</comment>
<evidence type="ECO:0000256" key="4">
    <source>
        <dbReference type="ARBA" id="ARBA00023054"/>
    </source>
</evidence>
<evidence type="ECO:0000259" key="7">
    <source>
        <dbReference type="SMART" id="SM00968"/>
    </source>
</evidence>
<dbReference type="AlphaFoldDB" id="A0A9D1FHJ4"/>
<dbReference type="InterPro" id="IPR010935">
    <property type="entry name" value="SMC_hinge"/>
</dbReference>
<dbReference type="GO" id="GO:0006260">
    <property type="term" value="P:DNA replication"/>
    <property type="evidence" value="ECO:0007669"/>
    <property type="project" value="UniProtKB-UniRule"/>
</dbReference>
<protein>
    <recommendedName>
        <fullName evidence="6">Chromosome partition protein Smc</fullName>
    </recommendedName>
</protein>
<dbReference type="GO" id="GO:0005737">
    <property type="term" value="C:cytoplasm"/>
    <property type="evidence" value="ECO:0007669"/>
    <property type="project" value="UniProtKB-SubCell"/>
</dbReference>
<feature type="coiled-coil region" evidence="6">
    <location>
        <begin position="320"/>
        <end position="494"/>
    </location>
</feature>
<dbReference type="PIRSF" id="PIRSF005719">
    <property type="entry name" value="SMC"/>
    <property type="match status" value="1"/>
</dbReference>
<evidence type="ECO:0000256" key="2">
    <source>
        <dbReference type="ARBA" id="ARBA00022741"/>
    </source>
</evidence>
<dbReference type="GO" id="GO:0016887">
    <property type="term" value="F:ATP hydrolysis activity"/>
    <property type="evidence" value="ECO:0007669"/>
    <property type="project" value="InterPro"/>
</dbReference>
<comment type="caution">
    <text evidence="8">The sequence shown here is derived from an EMBL/GenBank/DDBJ whole genome shotgun (WGS) entry which is preliminary data.</text>
</comment>
<evidence type="ECO:0000256" key="6">
    <source>
        <dbReference type="HAMAP-Rule" id="MF_01894"/>
    </source>
</evidence>
<keyword evidence="1 6" id="KW-0963">Cytoplasm</keyword>
<evidence type="ECO:0000256" key="3">
    <source>
        <dbReference type="ARBA" id="ARBA00022840"/>
    </source>
</evidence>
<dbReference type="InterPro" id="IPR036277">
    <property type="entry name" value="SMC_hinge_sf"/>
</dbReference>
<dbReference type="SMART" id="SM00968">
    <property type="entry name" value="SMC_hinge"/>
    <property type="match status" value="1"/>
</dbReference>
<dbReference type="InterPro" id="IPR027417">
    <property type="entry name" value="P-loop_NTPase"/>
</dbReference>
<evidence type="ECO:0000256" key="1">
    <source>
        <dbReference type="ARBA" id="ARBA00022490"/>
    </source>
</evidence>
<dbReference type="Gene3D" id="3.30.70.1620">
    <property type="match status" value="1"/>
</dbReference>
<accession>A0A9D1FHJ4</accession>
<feature type="coiled-coil region" evidence="6">
    <location>
        <begin position="747"/>
        <end position="919"/>
    </location>
</feature>
<dbReference type="InterPro" id="IPR003395">
    <property type="entry name" value="RecF/RecN/SMC_N"/>
</dbReference>
<name>A0A9D1FHJ4_9BACT</name>
<comment type="similarity">
    <text evidence="6">Belongs to the SMC family.</text>
</comment>
<dbReference type="InterPro" id="IPR011890">
    <property type="entry name" value="SMC_prok"/>
</dbReference>
<gene>
    <name evidence="6 8" type="primary">smc</name>
    <name evidence="8" type="ORF">IAA86_02900</name>
</gene>
<dbReference type="InterPro" id="IPR024704">
    <property type="entry name" value="SMC"/>
</dbReference>
<evidence type="ECO:0000313" key="9">
    <source>
        <dbReference type="Proteomes" id="UP000886865"/>
    </source>
</evidence>
<comment type="subunit">
    <text evidence="6">Homodimer.</text>
</comment>
<dbReference type="Gene3D" id="1.20.1060.20">
    <property type="match status" value="1"/>
</dbReference>
<dbReference type="GO" id="GO:0005524">
    <property type="term" value="F:ATP binding"/>
    <property type="evidence" value="ECO:0007669"/>
    <property type="project" value="UniProtKB-UniRule"/>
</dbReference>
<dbReference type="Pfam" id="PF06470">
    <property type="entry name" value="SMC_hinge"/>
    <property type="match status" value="1"/>
</dbReference>
<dbReference type="GO" id="GO:0007062">
    <property type="term" value="P:sister chromatid cohesion"/>
    <property type="evidence" value="ECO:0007669"/>
    <property type="project" value="InterPro"/>
</dbReference>
<dbReference type="GO" id="GO:0007059">
    <property type="term" value="P:chromosome segregation"/>
    <property type="evidence" value="ECO:0007669"/>
    <property type="project" value="UniProtKB-UniRule"/>
</dbReference>
<organism evidence="8 9">
    <name type="scientific">Candidatus Galligastranaerophilus intestinavium</name>
    <dbReference type="NCBI Taxonomy" id="2840836"/>
    <lineage>
        <taxon>Bacteria</taxon>
        <taxon>Candidatus Galligastranaerophilus</taxon>
    </lineage>
</organism>
<feature type="coiled-coil region" evidence="6">
    <location>
        <begin position="161"/>
        <end position="209"/>
    </location>
</feature>
<dbReference type="GO" id="GO:0030261">
    <property type="term" value="P:chromosome condensation"/>
    <property type="evidence" value="ECO:0007669"/>
    <property type="project" value="InterPro"/>
</dbReference>
<dbReference type="EMBL" id="DVJQ01000025">
    <property type="protein sequence ID" value="HIS73951.1"/>
    <property type="molecule type" value="Genomic_DNA"/>
</dbReference>
<dbReference type="GO" id="GO:0005694">
    <property type="term" value="C:chromosome"/>
    <property type="evidence" value="ECO:0007669"/>
    <property type="project" value="InterPro"/>
</dbReference>
<dbReference type="HAMAP" id="MF_01894">
    <property type="entry name" value="Smc_prok"/>
    <property type="match status" value="1"/>
</dbReference>
<evidence type="ECO:0000256" key="5">
    <source>
        <dbReference type="ARBA" id="ARBA00023125"/>
    </source>
</evidence>
<dbReference type="NCBIfam" id="TIGR02169">
    <property type="entry name" value="SMC_prok_A"/>
    <property type="match status" value="1"/>
</dbReference>
<dbReference type="PANTHER" id="PTHR43977">
    <property type="entry name" value="STRUCTURAL MAINTENANCE OF CHROMOSOMES PROTEIN 3"/>
    <property type="match status" value="1"/>
</dbReference>
<sequence length="1171" mass="134026">MRIKQLEIDNFKSFANQNTIPFLDGFTVVSGPNGSGKSNIIDCILFALGLSTSRELRSEQGAGDLISTHNKRNEASVRVTFALDDEDELIITRKIKRTSHGVQSTYYMNDKQCTFTQVCSELEKYNITSNSHNVIMQGHVTTIANCSPKERRQYLDEIAGTADFDRKIAAAQKELETVEARVQNSLIIKNEKDARLEELKEEREIALKYKALNDEKLELEGKVSVIKYFDTKRSLDLVHQNILTSTKEIKVQNVRLDETKSKIEDKTAKYKEICEMVRAQGEDKQLEVKKLLEEKKGEISRKETSIAHSEKLILDNKKTAQNAQNGIENLTKKKEEIICAIEQKEKLTKEQEELLEKKKAQLAEILIEMSGLNKTADEHIERRNFLRKELDGLKDKETELIKTKLPLENELSNLQKELSETNKAIEELEEGQKTFDDKRDKLELQIQTLQKELDECKTVQKITFEDLDKTRTQLQDLEHSIQLSHKKIATLEANKQAYKTIALGAGVETIMSAHLEGVHAPLMQLAEVDGEFADAIDVAMGGRSRFVVVEDENVAARAIQLLKSQGRDRATFLPLNKIKKAPSRLSLPKDDGVIDFAINLIDFDDKYIDAFYFALGETIVVESLDCAKRLMSKYRVVTLEGDIFEKTGAITGGARKRSTSTFGKAEDRELETFKKRLKAFEIEYSELEKKRNTLDKRLEQVRADYSNASNVYNSAKYELQNLIKVNSGAKENIEKKFARINEITPKIKENEKKLDSMEASHVDLLDKIAKVQDEIQEVEKLIDEGELKELKEKTQGVENEIREIERKILNIQSDIEKEKNNIKFHDMSIKQRQDDIVRTNEENLKLEEDKKKYAKEIEDLKVVLKEYEEKIEELGKNLVQFQKQRDEAQQELLELEKTKNNIEAELDRINEQIESSKARRRELEPLLEQTAKELEEAGINLKEIEPTEISLDEINSKIQKLQKKIEALGLVNMRAINDYENVANTLNELTQRIETLEKERVEILERMKGYETNKKEEFLKTYNAVNQNFKDIFPMLSEGEGELVLENPNDPFSGGLVFRASIRDKKNQKLAAMSGGEKTLTALAFVFAVQRYLPAPFYAFDEVDMHLDGPNVEKLAKMINIQAKQTQFIVVSLRKPMIDSADRMIGVTQKGRGVTKISGVGLKEEVLQGQE</sequence>
<dbReference type="SUPFAM" id="SSF52540">
    <property type="entry name" value="P-loop containing nucleoside triphosphate hydrolases"/>
    <property type="match status" value="1"/>
</dbReference>
<feature type="coiled-coil region" evidence="6">
    <location>
        <begin position="951"/>
        <end position="1013"/>
    </location>
</feature>